<evidence type="ECO:0000313" key="4">
    <source>
        <dbReference type="Proteomes" id="UP001231587"/>
    </source>
</evidence>
<gene>
    <name evidence="1" type="ORF">J2Z56_000521</name>
    <name evidence="2" type="ORF">J2Z57_001571</name>
</gene>
<dbReference type="AlphaFoldDB" id="A0A9X1CAX6"/>
<dbReference type="SUPFAM" id="SSF52540">
    <property type="entry name" value="P-loop containing nucleoside triphosphate hydrolases"/>
    <property type="match status" value="1"/>
</dbReference>
<dbReference type="Proteomes" id="UP001138672">
    <property type="component" value="Unassembled WGS sequence"/>
</dbReference>
<dbReference type="OrthoDB" id="1265492at2"/>
<organism evidence="1 3">
    <name type="scientific">Formosa algae</name>
    <dbReference type="NCBI Taxonomy" id="225843"/>
    <lineage>
        <taxon>Bacteria</taxon>
        <taxon>Pseudomonadati</taxon>
        <taxon>Bacteroidota</taxon>
        <taxon>Flavobacteriia</taxon>
        <taxon>Flavobacteriales</taxon>
        <taxon>Flavobacteriaceae</taxon>
        <taxon>Formosa</taxon>
    </lineage>
</organism>
<name>A0A9X1CAX6_9FLAO</name>
<comment type="caution">
    <text evidence="1">The sequence shown here is derived from an EMBL/GenBank/DDBJ whole genome shotgun (WGS) entry which is preliminary data.</text>
</comment>
<sequence length="370" mass="42553">MADFKDTYKLTTNPFRLTPSINPDELVWAGFNDVKTKFEKRIERSIRIPNSTLVLNWGEYGSGKTHAARFFNKKEELKTIGDKAGRPIPYSMVISLPKGKDPIYSIYMSVIDKLNIEEVRTKFHDISGDIKSYIDSIGSNIHIQNVLKALFNTEVGHLNIKKYLYGNMNATDLKSLNEYGILRSLKEDNDYSAVLAGLFSCLTYDKKKYSCIIIWIDEFEDIMVLNNSSIDKINSFVRELLDNTPNNLLLFLNLTLSALMTEEDLGSYVYESVKSRIKEKISFDLPSSNDFKEYLKELLKHFRVGSADNLYFPFDESVIDTLISDQGNVSLRRFNESLSLLLELSDMDGKCPINMEVFEEYKSEILWDKN</sequence>
<dbReference type="InterPro" id="IPR027417">
    <property type="entry name" value="P-loop_NTPase"/>
</dbReference>
<protein>
    <submittedName>
        <fullName evidence="1">Uncharacterized protein</fullName>
    </submittedName>
</protein>
<dbReference type="Proteomes" id="UP001231587">
    <property type="component" value="Unassembled WGS sequence"/>
</dbReference>
<keyword evidence="4" id="KW-1185">Reference proteome</keyword>
<dbReference type="RefSeq" id="WP_057781550.1">
    <property type="nucleotide sequence ID" value="NZ_JAGGJQ010000001.1"/>
</dbReference>
<proteinExistence type="predicted"/>
<dbReference type="EMBL" id="JAUSUU010000004">
    <property type="protein sequence ID" value="MDQ0335125.1"/>
    <property type="molecule type" value="Genomic_DNA"/>
</dbReference>
<accession>A0A9X1CAX6</accession>
<evidence type="ECO:0000313" key="3">
    <source>
        <dbReference type="Proteomes" id="UP001138672"/>
    </source>
</evidence>
<reference evidence="1" key="1">
    <citation type="submission" date="2021-03" db="EMBL/GenBank/DDBJ databases">
        <title>Genomic Encyclopedia of Type Strains, Phase IV (KMG-IV): sequencing the most valuable type-strain genomes for metagenomic binning, comparative biology and taxonomic classification.</title>
        <authorList>
            <person name="Goeker M."/>
        </authorList>
    </citation>
    <scope>NUCLEOTIDE SEQUENCE</scope>
    <source>
        <strain evidence="1">DSM 15523</strain>
        <strain evidence="2 4">DSM 16476</strain>
    </source>
</reference>
<evidence type="ECO:0000313" key="2">
    <source>
        <dbReference type="EMBL" id="MDQ0335125.1"/>
    </source>
</evidence>
<dbReference type="EMBL" id="JAGGJQ010000001">
    <property type="protein sequence ID" value="MBP1838625.1"/>
    <property type="molecule type" value="Genomic_DNA"/>
</dbReference>
<evidence type="ECO:0000313" key="1">
    <source>
        <dbReference type="EMBL" id="MBP1838625.1"/>
    </source>
</evidence>